<keyword evidence="2" id="KW-1133">Transmembrane helix</keyword>
<reference evidence="4 5" key="1">
    <citation type="journal article" date="2016" name="Nat. Commun.">
        <title>Thousands of microbial genomes shed light on interconnected biogeochemical processes in an aquifer system.</title>
        <authorList>
            <person name="Anantharaman K."/>
            <person name="Brown C.T."/>
            <person name="Hug L.A."/>
            <person name="Sharon I."/>
            <person name="Castelle C.J."/>
            <person name="Probst A.J."/>
            <person name="Thomas B.C."/>
            <person name="Singh A."/>
            <person name="Wilkins M.J."/>
            <person name="Karaoz U."/>
            <person name="Brodie E.L."/>
            <person name="Williams K.H."/>
            <person name="Hubbard S.S."/>
            <person name="Banfield J.F."/>
        </authorList>
    </citation>
    <scope>NUCLEOTIDE SEQUENCE [LARGE SCALE GENOMIC DNA]</scope>
</reference>
<protein>
    <recommendedName>
        <fullName evidence="3">DUF11 domain-containing protein</fullName>
    </recommendedName>
</protein>
<evidence type="ECO:0000313" key="5">
    <source>
        <dbReference type="Proteomes" id="UP000176700"/>
    </source>
</evidence>
<feature type="region of interest" description="Disordered" evidence="1">
    <location>
        <begin position="551"/>
        <end position="571"/>
    </location>
</feature>
<proteinExistence type="predicted"/>
<organism evidence="4 5">
    <name type="scientific">Candidatus Ryanbacteria bacterium RIFCSPHIGHO2_01_45_13</name>
    <dbReference type="NCBI Taxonomy" id="1802112"/>
    <lineage>
        <taxon>Bacteria</taxon>
        <taxon>Candidatus Ryaniibacteriota</taxon>
    </lineage>
</organism>
<feature type="transmembrane region" description="Helical" evidence="2">
    <location>
        <begin position="522"/>
        <end position="543"/>
    </location>
</feature>
<evidence type="ECO:0000256" key="1">
    <source>
        <dbReference type="SAM" id="MobiDB-lite"/>
    </source>
</evidence>
<feature type="domain" description="DUF11" evidence="3">
    <location>
        <begin position="386"/>
        <end position="481"/>
    </location>
</feature>
<dbReference type="Proteomes" id="UP000176700">
    <property type="component" value="Unassembled WGS sequence"/>
</dbReference>
<comment type="caution">
    <text evidence="4">The sequence shown here is derived from an EMBL/GenBank/DDBJ whole genome shotgun (WGS) entry which is preliminary data.</text>
</comment>
<dbReference type="EMBL" id="MHNI01000012">
    <property type="protein sequence ID" value="OGZ42865.1"/>
    <property type="molecule type" value="Genomic_DNA"/>
</dbReference>
<evidence type="ECO:0000259" key="3">
    <source>
        <dbReference type="Pfam" id="PF01345"/>
    </source>
</evidence>
<sequence>MRIIRLHGYIPLLSFAFLCIYSVFDFAYAAKAADEPAALTRHALSVEERSAVLNGLVFPGDDLTTSAWFEWGKTETLGSTTGRQSFKGIAEVSDKITGLDRGVTYFFRLIASNSNGTDKGTIFKFKTSMESSLNDENDDEDNGRVSDDVTSAFLRPVVQTRSSDHISETSVVLHGHAKSGLEDEKTTVWFQWGARPALGKTTPPQTFTGDVFDFSVPLLELKPNIQYYYRAVAENEEGISLGQVLTFVTASPPVQTAGDADFLTVATKGAENITEHSVTLQGLALLRSSKAVGWFEWGETTEMKNKAPKTPLEKINTVNSFYSSISGLQPDTTYFYRALADDGFGVKKGSLLSFRSKLKTMAPPVGQKILPSPQAQGVGGTGGTLTIESDSKEIQKGDAVRYTVRYHNNGDMNFSEASIKIIFPAVIAYKGSDIQNVSVTNGDVVVSIGTVKANDSGTFTIHTDVQGAVSHKGSLTVVAVLSFTHPLVDEKVHIPSFTSHEVKADLNGVADVAGSGFWPSTITGWLILMLLVLLIFVAIVKLYKRSASRERNKGNKVMPAPGDVFHPSENT</sequence>
<evidence type="ECO:0000256" key="2">
    <source>
        <dbReference type="SAM" id="Phobius"/>
    </source>
</evidence>
<evidence type="ECO:0000313" key="4">
    <source>
        <dbReference type="EMBL" id="OGZ42865.1"/>
    </source>
</evidence>
<accession>A0A1G2FXR2</accession>
<name>A0A1G2FXR2_9BACT</name>
<dbReference type="Pfam" id="PF01345">
    <property type="entry name" value="DUF11"/>
    <property type="match status" value="1"/>
</dbReference>
<keyword evidence="2" id="KW-0472">Membrane</keyword>
<gene>
    <name evidence="4" type="ORF">A2W41_01945</name>
</gene>
<dbReference type="AlphaFoldDB" id="A0A1G2FXR2"/>
<dbReference type="InterPro" id="IPR001434">
    <property type="entry name" value="OmcB-like_DUF11"/>
</dbReference>
<keyword evidence="2" id="KW-0812">Transmembrane</keyword>